<evidence type="ECO:0000313" key="3">
    <source>
        <dbReference type="Proteomes" id="UP000594688"/>
    </source>
</evidence>
<organism evidence="2 3">
    <name type="scientific">Candidatus Nitronauta litoralis</name>
    <dbReference type="NCBI Taxonomy" id="2705533"/>
    <lineage>
        <taxon>Bacteria</taxon>
        <taxon>Pseudomonadati</taxon>
        <taxon>Nitrospinota/Tectimicrobiota group</taxon>
        <taxon>Nitrospinota</taxon>
        <taxon>Nitrospinia</taxon>
        <taxon>Nitrospinales</taxon>
        <taxon>Nitrospinaceae</taxon>
        <taxon>Candidatus Nitronauta</taxon>
    </lineage>
</organism>
<keyword evidence="1" id="KW-1133">Transmembrane helix</keyword>
<keyword evidence="1" id="KW-0812">Transmembrane</keyword>
<dbReference type="Proteomes" id="UP000594688">
    <property type="component" value="Chromosome"/>
</dbReference>
<protein>
    <submittedName>
        <fullName evidence="2">Uncharacterized protein</fullName>
    </submittedName>
</protein>
<feature type="transmembrane region" description="Helical" evidence="1">
    <location>
        <begin position="49"/>
        <end position="68"/>
    </location>
</feature>
<proteinExistence type="predicted"/>
<sequence length="116" mass="13228">MEGNEKLEETLQFIKLMWALFMAALYLTCFIDEYRFPGERSEPLEGEEAIWMVQNVLFFGLMGLGFLADLVQIKIDRTKAFLFLAMSLILGGLASTIGALQFKIIKKLMMAFGIEF</sequence>
<dbReference type="AlphaFoldDB" id="A0A7T0BW76"/>
<feature type="transmembrane region" description="Helical" evidence="1">
    <location>
        <begin position="12"/>
        <end position="29"/>
    </location>
</feature>
<dbReference type="EMBL" id="CP048685">
    <property type="protein sequence ID" value="QPJ62144.1"/>
    <property type="molecule type" value="Genomic_DNA"/>
</dbReference>
<feature type="transmembrane region" description="Helical" evidence="1">
    <location>
        <begin position="80"/>
        <end position="100"/>
    </location>
</feature>
<keyword evidence="1" id="KW-0472">Membrane</keyword>
<accession>A0A7T0BW76</accession>
<evidence type="ECO:0000313" key="2">
    <source>
        <dbReference type="EMBL" id="QPJ62144.1"/>
    </source>
</evidence>
<dbReference type="KEGG" id="nli:G3M70_09790"/>
<evidence type="ECO:0000256" key="1">
    <source>
        <dbReference type="SAM" id="Phobius"/>
    </source>
</evidence>
<reference evidence="2 3" key="1">
    <citation type="submission" date="2020-02" db="EMBL/GenBank/DDBJ databases">
        <title>Genomic and physiological characterization of two novel Nitrospinaceae genera.</title>
        <authorList>
            <person name="Mueller A.J."/>
            <person name="Jung M.-Y."/>
            <person name="Strachan C.R."/>
            <person name="Herbold C.W."/>
            <person name="Kirkegaard R.H."/>
            <person name="Daims H."/>
        </authorList>
    </citation>
    <scope>NUCLEOTIDE SEQUENCE [LARGE SCALE GENOMIC DNA]</scope>
    <source>
        <strain evidence="2">EB</strain>
    </source>
</reference>
<name>A0A7T0BW76_9BACT</name>
<gene>
    <name evidence="2" type="ORF">G3M70_09790</name>
</gene>